<name>A0AAV6X6Q5_9LAMI</name>
<gene>
    <name evidence="1" type="ORF">BUALT_Bualt10G0036800</name>
</gene>
<dbReference type="PANTHER" id="PTHR14237">
    <property type="entry name" value="MOLYBDOPTERIN COFACTOR SULFURASE MOSC"/>
    <property type="match status" value="1"/>
</dbReference>
<dbReference type="InterPro" id="IPR015421">
    <property type="entry name" value="PyrdxlP-dep_Trfase_major"/>
</dbReference>
<dbReference type="InterPro" id="IPR015422">
    <property type="entry name" value="PyrdxlP-dep_Trfase_small"/>
</dbReference>
<evidence type="ECO:0000313" key="2">
    <source>
        <dbReference type="Proteomes" id="UP000826271"/>
    </source>
</evidence>
<dbReference type="PANTHER" id="PTHR14237:SF64">
    <property type="entry name" value="MOLYBDENUM COFACTOR SULFURASE-LIKE PROTEIN"/>
    <property type="match status" value="1"/>
</dbReference>
<reference evidence="1" key="1">
    <citation type="submission" date="2019-10" db="EMBL/GenBank/DDBJ databases">
        <authorList>
            <person name="Zhang R."/>
            <person name="Pan Y."/>
            <person name="Wang J."/>
            <person name="Ma R."/>
            <person name="Yu S."/>
        </authorList>
    </citation>
    <scope>NUCLEOTIDE SEQUENCE</scope>
    <source>
        <strain evidence="1">LA-IB0</strain>
        <tissue evidence="1">Leaf</tissue>
    </source>
</reference>
<accession>A0AAV6X6Q5</accession>
<protein>
    <recommendedName>
        <fullName evidence="3">Molybdenum cofactor sulfurase</fullName>
    </recommendedName>
</protein>
<evidence type="ECO:0000313" key="1">
    <source>
        <dbReference type="EMBL" id="KAG8374835.1"/>
    </source>
</evidence>
<dbReference type="AlphaFoldDB" id="A0AAV6X6Q5"/>
<keyword evidence="2" id="KW-1185">Reference proteome</keyword>
<sequence>MQSNCIREASKACFNTCGVNPPPDQPHTSTSSPNPAAIDPRLNFVSAIVSSIQPNATFTNHESLPSFTQLFTNLKNALPSYSNTVLADDIRAREYYHLSRSNHVCLDYIGHGLFSYSQQKGLNPNPTTEIASSSSLSSSAYAPFFDISYKSVNLNSYLLNGRSQESEFEAAMRKRIMRYMNLHEEDYSLVLTANQSSAFKILADSYPFQSNQTLLTVYDYENEAVQAMVESAKKRGARPQSAVFSWPNFRPNSRKLRKIVVNKSKLKNRGLFAFPLQSRITGSRYSYLWMNLARENGWHVLLDASALGAKDMETLGLSLFQPDFLICSFFKIFGENPSGFCCLFIKNSAISYLSKSSTTMGIISIIPPAKNSSEKLAIDETEHQKTPFSSSTSQQIIEKTPEFQESERIDTKQKKPLISEIIELDGNTKHDSTKTSEIECRGLDHADELGLIRISSRLRCLVNWLLNALLSLRHPHSANALPLVRIYGPKIKLDRGPALAFNVYDWKGEMVDPILVQKLADRNNISLSCGFLKNIWFSENFQEEKESLMKNRRGLKAAEERKKGKDDCSVGVVSISVGMLSNFEDMYRIWGFISRFLDADFVEKERWRYTALNRKTVEVL</sequence>
<evidence type="ECO:0008006" key="3">
    <source>
        <dbReference type="Google" id="ProtNLM"/>
    </source>
</evidence>
<dbReference type="SUPFAM" id="SSF53383">
    <property type="entry name" value="PLP-dependent transferases"/>
    <property type="match status" value="2"/>
</dbReference>
<dbReference type="EMBL" id="WHWC01000010">
    <property type="protein sequence ID" value="KAG8374835.1"/>
    <property type="molecule type" value="Genomic_DNA"/>
</dbReference>
<organism evidence="1 2">
    <name type="scientific">Buddleja alternifolia</name>
    <dbReference type="NCBI Taxonomy" id="168488"/>
    <lineage>
        <taxon>Eukaryota</taxon>
        <taxon>Viridiplantae</taxon>
        <taxon>Streptophyta</taxon>
        <taxon>Embryophyta</taxon>
        <taxon>Tracheophyta</taxon>
        <taxon>Spermatophyta</taxon>
        <taxon>Magnoliopsida</taxon>
        <taxon>eudicotyledons</taxon>
        <taxon>Gunneridae</taxon>
        <taxon>Pentapetalae</taxon>
        <taxon>asterids</taxon>
        <taxon>lamiids</taxon>
        <taxon>Lamiales</taxon>
        <taxon>Scrophulariaceae</taxon>
        <taxon>Buddlejeae</taxon>
        <taxon>Buddleja</taxon>
    </lineage>
</organism>
<comment type="caution">
    <text evidence="1">The sequence shown here is derived from an EMBL/GenBank/DDBJ whole genome shotgun (WGS) entry which is preliminary data.</text>
</comment>
<proteinExistence type="predicted"/>
<dbReference type="Proteomes" id="UP000826271">
    <property type="component" value="Unassembled WGS sequence"/>
</dbReference>
<dbReference type="InterPro" id="IPR015424">
    <property type="entry name" value="PyrdxlP-dep_Trfase"/>
</dbReference>
<dbReference type="Gene3D" id="3.40.640.10">
    <property type="entry name" value="Type I PLP-dependent aspartate aminotransferase-like (Major domain)"/>
    <property type="match status" value="1"/>
</dbReference>
<dbReference type="Gene3D" id="3.90.1150.10">
    <property type="entry name" value="Aspartate Aminotransferase, domain 1"/>
    <property type="match status" value="1"/>
</dbReference>